<dbReference type="RefSeq" id="WP_089650242.1">
    <property type="nucleotide sequence ID" value="NZ_AP027512.1"/>
</dbReference>
<evidence type="ECO:0000256" key="2">
    <source>
        <dbReference type="ARBA" id="ARBA00022676"/>
    </source>
</evidence>
<keyword evidence="2" id="KW-0328">Glycosyltransferase</keyword>
<dbReference type="PANTHER" id="PTHR43685:SF5">
    <property type="entry name" value="GLYCOSYLTRANSFERASE EPSE-RELATED"/>
    <property type="match status" value="1"/>
</dbReference>
<keyword evidence="3 5" id="KW-0808">Transferase</keyword>
<evidence type="ECO:0000313" key="5">
    <source>
        <dbReference type="EMBL" id="QMP43432.1"/>
    </source>
</evidence>
<dbReference type="PANTHER" id="PTHR43685">
    <property type="entry name" value="GLYCOSYLTRANSFERASE"/>
    <property type="match status" value="1"/>
</dbReference>
<dbReference type="InterPro" id="IPR001173">
    <property type="entry name" value="Glyco_trans_2-like"/>
</dbReference>
<evidence type="ECO:0000259" key="4">
    <source>
        <dbReference type="Pfam" id="PF00535"/>
    </source>
</evidence>
<dbReference type="InterPro" id="IPR050834">
    <property type="entry name" value="Glycosyltransf_2"/>
</dbReference>
<proteinExistence type="inferred from homology"/>
<dbReference type="Gene3D" id="3.90.550.10">
    <property type="entry name" value="Spore Coat Polysaccharide Biosynthesis Protein SpsA, Chain A"/>
    <property type="match status" value="1"/>
</dbReference>
<dbReference type="AlphaFoldDB" id="A0A7D7ILT8"/>
<sequence>MDELKYPLVSIIMPAYNSQYTIKDTIQSVLKQTYPNWELLITDDLSSDSTPKIIKKFAAQDPRIKLYSNPVNSGAAVSRNNSLKNANGEFIAFLDSDDLWEASKLEKQILWMLKNPNITFSFTAYQLIDEHGNKLKKIIDFQGDNVSFGYHDMLFKKATLGCSTVILKKDAFDDIKMPLIRTGQDYALWLKLLKSCERCYLYNDVLTQYRVMPNSISRNKIKKAKRQWDIYRKIEGLPLVYSVICFISYGWRAIFRR</sequence>
<dbReference type="EMBL" id="CP057975">
    <property type="protein sequence ID" value="QMP43432.1"/>
    <property type="molecule type" value="Genomic_DNA"/>
</dbReference>
<evidence type="ECO:0000256" key="3">
    <source>
        <dbReference type="ARBA" id="ARBA00022679"/>
    </source>
</evidence>
<name>A0A7D7ILT8_ECOLX</name>
<gene>
    <name evidence="5" type="ORF">HVW04_00455</name>
</gene>
<protein>
    <submittedName>
        <fullName evidence="5">Glycosyltransferase</fullName>
    </submittedName>
</protein>
<reference evidence="5 6" key="1">
    <citation type="submission" date="2020-06" db="EMBL/GenBank/DDBJ databases">
        <title>REHAB project genomes.</title>
        <authorList>
            <person name="Shaw L.P."/>
        </authorList>
    </citation>
    <scope>NUCLEOTIDE SEQUENCE [LARGE SCALE GENOMIC DNA]</scope>
    <source>
        <strain evidence="5 6">RHB07-C04</strain>
    </source>
</reference>
<dbReference type="Pfam" id="PF00535">
    <property type="entry name" value="Glycos_transf_2"/>
    <property type="match status" value="1"/>
</dbReference>
<evidence type="ECO:0000313" key="6">
    <source>
        <dbReference type="Proteomes" id="UP000514715"/>
    </source>
</evidence>
<accession>A0A7D7ILT8</accession>
<dbReference type="Proteomes" id="UP000514715">
    <property type="component" value="Chromosome"/>
</dbReference>
<dbReference type="InterPro" id="IPR029044">
    <property type="entry name" value="Nucleotide-diphossugar_trans"/>
</dbReference>
<evidence type="ECO:0000256" key="1">
    <source>
        <dbReference type="ARBA" id="ARBA00006739"/>
    </source>
</evidence>
<feature type="domain" description="Glycosyltransferase 2-like" evidence="4">
    <location>
        <begin position="10"/>
        <end position="140"/>
    </location>
</feature>
<organism evidence="5 6">
    <name type="scientific">Escherichia coli</name>
    <dbReference type="NCBI Taxonomy" id="562"/>
    <lineage>
        <taxon>Bacteria</taxon>
        <taxon>Pseudomonadati</taxon>
        <taxon>Pseudomonadota</taxon>
        <taxon>Gammaproteobacteria</taxon>
        <taxon>Enterobacterales</taxon>
        <taxon>Enterobacteriaceae</taxon>
        <taxon>Escherichia</taxon>
    </lineage>
</organism>
<dbReference type="GO" id="GO:0016757">
    <property type="term" value="F:glycosyltransferase activity"/>
    <property type="evidence" value="ECO:0007669"/>
    <property type="project" value="UniProtKB-KW"/>
</dbReference>
<comment type="similarity">
    <text evidence="1">Belongs to the glycosyltransferase 2 family.</text>
</comment>
<dbReference type="SUPFAM" id="SSF53448">
    <property type="entry name" value="Nucleotide-diphospho-sugar transferases"/>
    <property type="match status" value="1"/>
</dbReference>